<proteinExistence type="predicted"/>
<comment type="caution">
    <text evidence="1">The sequence shown here is derived from an EMBL/GenBank/DDBJ whole genome shotgun (WGS) entry which is preliminary data.</text>
</comment>
<reference evidence="1 2" key="1">
    <citation type="submission" date="2015-10" db="EMBL/GenBank/DDBJ databases">
        <title>The utility of whole genome sequencing in characterizing Acinetobacter epidemiology and analyzing hospital outbreaks.</title>
        <authorList>
            <person name="Ozer E.A."/>
            <person name="Fitzpatrick M.A."/>
            <person name="Hauser A.R."/>
        </authorList>
    </citation>
    <scope>NUCLEOTIDE SEQUENCE [LARGE SCALE GENOMIC DNA]</scope>
    <source>
        <strain evidence="1 2">ABBL072</strain>
    </source>
</reference>
<protein>
    <submittedName>
        <fullName evidence="1">Uncharacterized protein</fullName>
    </submittedName>
</protein>
<organism evidence="1 2">
    <name type="scientific">Acinetobacter baumannii</name>
    <dbReference type="NCBI Taxonomy" id="470"/>
    <lineage>
        <taxon>Bacteria</taxon>
        <taxon>Pseudomonadati</taxon>
        <taxon>Pseudomonadota</taxon>
        <taxon>Gammaproteobacteria</taxon>
        <taxon>Moraxellales</taxon>
        <taxon>Moraxellaceae</taxon>
        <taxon>Acinetobacter</taxon>
        <taxon>Acinetobacter calcoaceticus/baumannii complex</taxon>
    </lineage>
</organism>
<dbReference type="Proteomes" id="UP000051449">
    <property type="component" value="Unassembled WGS sequence"/>
</dbReference>
<evidence type="ECO:0000313" key="1">
    <source>
        <dbReference type="EMBL" id="KQE03674.1"/>
    </source>
</evidence>
<gene>
    <name evidence="1" type="ORF">APD33_13755</name>
</gene>
<dbReference type="EMBL" id="LLGC01000179">
    <property type="protein sequence ID" value="KQE03674.1"/>
    <property type="molecule type" value="Genomic_DNA"/>
</dbReference>
<dbReference type="AlphaFoldDB" id="A0AAP1AAB8"/>
<accession>A0AAP1AAB8</accession>
<dbReference type="RefSeq" id="WP_000489606.1">
    <property type="nucleotide sequence ID" value="NZ_CAJHFN010000015.1"/>
</dbReference>
<name>A0AAP1AAB8_ACIBA</name>
<sequence length="121" mass="13620">MFRPNQTCVVRSIAGYSVYGQPQEGKRKREKCAIVRYVIKNEKSSVRADSSATRGNAREQQADAIFLMSPNTTADIDSVIELHSHDFRVVSKEPRFAISGRLDHFEVGCSYWSDNESTTTS</sequence>
<evidence type="ECO:0000313" key="2">
    <source>
        <dbReference type="Proteomes" id="UP000051449"/>
    </source>
</evidence>